<dbReference type="Proteomes" id="UP000187085">
    <property type="component" value="Unassembled WGS sequence"/>
</dbReference>
<dbReference type="EMBL" id="MRDE01000036">
    <property type="protein sequence ID" value="OMH25153.1"/>
    <property type="molecule type" value="Genomic_DNA"/>
</dbReference>
<gene>
    <name evidence="3" type="ORF">BKD30_06675</name>
</gene>
<dbReference type="AlphaFoldDB" id="A0A1R1LC97"/>
<organism evidence="3 4">
    <name type="scientific">Tersicoccus phoenicis</name>
    <dbReference type="NCBI Taxonomy" id="554083"/>
    <lineage>
        <taxon>Bacteria</taxon>
        <taxon>Bacillati</taxon>
        <taxon>Actinomycetota</taxon>
        <taxon>Actinomycetes</taxon>
        <taxon>Micrococcales</taxon>
        <taxon>Micrococcaceae</taxon>
        <taxon>Tersicoccus</taxon>
    </lineage>
</organism>
<sequence>MLPIVAVVLGVVLWLLLRHRRRRAAAVPVAHSERLTALPGYAAALRRYRITLAAALALVLGLVVALAVAAARPTSISALDPQKRNRDIILCMDVSGSMLSFNAEVVDVFERLARGFNGERIGMVIFNSSAVQVFPLTDDYQFVAEQLATAGRAFDFSSSDIEFFAGTFTGTGSSLIGDGLATCVNSFDQKGQPRTRSIVLSTDNRLAGRPLYTITEAAGLAGRDGIRVYGLNPAQFGVGSGRDRAGAQMQQAVESTNGDYYAIDDSGTGDDAVAQIIARVQSREATALTSAPRAVAGDRPDGVLVAALLGVALLLPLAWRLRR</sequence>
<feature type="domain" description="VWFA" evidence="2">
    <location>
        <begin position="87"/>
        <end position="280"/>
    </location>
</feature>
<keyword evidence="4" id="KW-1185">Reference proteome</keyword>
<keyword evidence="1" id="KW-1133">Transmembrane helix</keyword>
<keyword evidence="1" id="KW-0472">Membrane</keyword>
<evidence type="ECO:0000313" key="4">
    <source>
        <dbReference type="Proteomes" id="UP000187085"/>
    </source>
</evidence>
<name>A0A1R1LC97_9MICC</name>
<dbReference type="InterPro" id="IPR036465">
    <property type="entry name" value="vWFA_dom_sf"/>
</dbReference>
<reference evidence="3 4" key="1">
    <citation type="submission" date="2016-12" db="EMBL/GenBank/DDBJ databases">
        <title>Draft genome of Tersicoccus phoenicis 1P05MA.</title>
        <authorList>
            <person name="Nakajima Y."/>
            <person name="Yoshizawa S."/>
            <person name="Nakamura K."/>
            <person name="Ogura Y."/>
            <person name="Hayashi T."/>
            <person name="Kogure K."/>
        </authorList>
    </citation>
    <scope>NUCLEOTIDE SEQUENCE [LARGE SCALE GENOMIC DNA]</scope>
    <source>
        <strain evidence="3 4">1p05MA</strain>
    </source>
</reference>
<evidence type="ECO:0000313" key="3">
    <source>
        <dbReference type="EMBL" id="OMH25153.1"/>
    </source>
</evidence>
<dbReference type="SUPFAM" id="SSF53300">
    <property type="entry name" value="vWA-like"/>
    <property type="match status" value="1"/>
</dbReference>
<dbReference type="Gene3D" id="3.40.50.410">
    <property type="entry name" value="von Willebrand factor, type A domain"/>
    <property type="match status" value="1"/>
</dbReference>
<feature type="transmembrane region" description="Helical" evidence="1">
    <location>
        <begin position="302"/>
        <end position="319"/>
    </location>
</feature>
<dbReference type="STRING" id="554083.BKD30_06675"/>
<feature type="transmembrane region" description="Helical" evidence="1">
    <location>
        <begin position="50"/>
        <end position="71"/>
    </location>
</feature>
<dbReference type="InterPro" id="IPR002035">
    <property type="entry name" value="VWF_A"/>
</dbReference>
<dbReference type="Pfam" id="PF00092">
    <property type="entry name" value="VWA"/>
    <property type="match status" value="1"/>
</dbReference>
<evidence type="ECO:0000256" key="1">
    <source>
        <dbReference type="SAM" id="Phobius"/>
    </source>
</evidence>
<dbReference type="SMART" id="SM00327">
    <property type="entry name" value="VWA"/>
    <property type="match status" value="1"/>
</dbReference>
<protein>
    <recommendedName>
        <fullName evidence="2">VWFA domain-containing protein</fullName>
    </recommendedName>
</protein>
<dbReference type="OrthoDB" id="4623238at2"/>
<evidence type="ECO:0000259" key="2">
    <source>
        <dbReference type="PROSITE" id="PS50234"/>
    </source>
</evidence>
<accession>A0A1R1LC97</accession>
<comment type="caution">
    <text evidence="3">The sequence shown here is derived from an EMBL/GenBank/DDBJ whole genome shotgun (WGS) entry which is preliminary data.</text>
</comment>
<dbReference type="PROSITE" id="PS50234">
    <property type="entry name" value="VWFA"/>
    <property type="match status" value="1"/>
</dbReference>
<proteinExistence type="predicted"/>
<keyword evidence="1" id="KW-0812">Transmembrane</keyword>